<comment type="caution">
    <text evidence="1">The sequence shown here is derived from an EMBL/GenBank/DDBJ whole genome shotgun (WGS) entry which is preliminary data.</text>
</comment>
<proteinExistence type="predicted"/>
<name>A0AAD7A168_9AGAR</name>
<keyword evidence="2" id="KW-1185">Reference proteome</keyword>
<evidence type="ECO:0000313" key="2">
    <source>
        <dbReference type="Proteomes" id="UP001218218"/>
    </source>
</evidence>
<reference evidence="1" key="1">
    <citation type="submission" date="2023-03" db="EMBL/GenBank/DDBJ databases">
        <title>Massive genome expansion in bonnet fungi (Mycena s.s.) driven by repeated elements and novel gene families across ecological guilds.</title>
        <authorList>
            <consortium name="Lawrence Berkeley National Laboratory"/>
            <person name="Harder C.B."/>
            <person name="Miyauchi S."/>
            <person name="Viragh M."/>
            <person name="Kuo A."/>
            <person name="Thoen E."/>
            <person name="Andreopoulos B."/>
            <person name="Lu D."/>
            <person name="Skrede I."/>
            <person name="Drula E."/>
            <person name="Henrissat B."/>
            <person name="Morin E."/>
            <person name="Kohler A."/>
            <person name="Barry K."/>
            <person name="LaButti K."/>
            <person name="Morin E."/>
            <person name="Salamov A."/>
            <person name="Lipzen A."/>
            <person name="Mereny Z."/>
            <person name="Hegedus B."/>
            <person name="Baldrian P."/>
            <person name="Stursova M."/>
            <person name="Weitz H."/>
            <person name="Taylor A."/>
            <person name="Grigoriev I.V."/>
            <person name="Nagy L.G."/>
            <person name="Martin F."/>
            <person name="Kauserud H."/>
        </authorList>
    </citation>
    <scope>NUCLEOTIDE SEQUENCE</scope>
    <source>
        <strain evidence="1">CBHHK002</strain>
    </source>
</reference>
<sequence length="256" mass="29372">MFSIHSPPTVDQYDGVPLVVMPGGDADEMRGFISFFYDLRYPSTLLNAADFTFHALGPSRILADEAETELRGLQEPHFGSESSWNDQTLELRRSSLQWYALDSKVHESLPCFLPLYRVLSLVETQTNSNNCVQLLLRGHADEERVLAIDLLSPEDSQRLLLARERIGKWFAYYQWNVTDCGSSKPCQVAILRASLMFAKDVGLYGHVLLISAPNYWSYQHYMDEVCPECKRRFDEELDNLQNEFLEKLGVFFQLDA</sequence>
<accession>A0AAD7A168</accession>
<protein>
    <submittedName>
        <fullName evidence="1">Uncharacterized protein</fullName>
    </submittedName>
</protein>
<evidence type="ECO:0000313" key="1">
    <source>
        <dbReference type="EMBL" id="KAJ7346925.1"/>
    </source>
</evidence>
<organism evidence="1 2">
    <name type="scientific">Mycena albidolilacea</name>
    <dbReference type="NCBI Taxonomy" id="1033008"/>
    <lineage>
        <taxon>Eukaryota</taxon>
        <taxon>Fungi</taxon>
        <taxon>Dikarya</taxon>
        <taxon>Basidiomycota</taxon>
        <taxon>Agaricomycotina</taxon>
        <taxon>Agaricomycetes</taxon>
        <taxon>Agaricomycetidae</taxon>
        <taxon>Agaricales</taxon>
        <taxon>Marasmiineae</taxon>
        <taxon>Mycenaceae</taxon>
        <taxon>Mycena</taxon>
    </lineage>
</organism>
<dbReference type="AlphaFoldDB" id="A0AAD7A168"/>
<dbReference type="EMBL" id="JARIHO010000020">
    <property type="protein sequence ID" value="KAJ7346925.1"/>
    <property type="molecule type" value="Genomic_DNA"/>
</dbReference>
<dbReference type="Proteomes" id="UP001218218">
    <property type="component" value="Unassembled WGS sequence"/>
</dbReference>
<gene>
    <name evidence="1" type="ORF">DFH08DRAFT_809698</name>
</gene>